<dbReference type="AlphaFoldDB" id="A0A9P8Q324"/>
<keyword evidence="2" id="KW-1185">Reference proteome</keyword>
<evidence type="ECO:0000313" key="2">
    <source>
        <dbReference type="Proteomes" id="UP000774326"/>
    </source>
</evidence>
<dbReference type="Proteomes" id="UP000774326">
    <property type="component" value="Unassembled WGS sequence"/>
</dbReference>
<gene>
    <name evidence="1" type="ORF">WICPIJ_005983</name>
</gene>
<name>A0A9P8Q324_WICPI</name>
<organism evidence="1 2">
    <name type="scientific">Wickerhamomyces pijperi</name>
    <name type="common">Yeast</name>
    <name type="synonym">Pichia pijperi</name>
    <dbReference type="NCBI Taxonomy" id="599730"/>
    <lineage>
        <taxon>Eukaryota</taxon>
        <taxon>Fungi</taxon>
        <taxon>Dikarya</taxon>
        <taxon>Ascomycota</taxon>
        <taxon>Saccharomycotina</taxon>
        <taxon>Saccharomycetes</taxon>
        <taxon>Phaffomycetales</taxon>
        <taxon>Wickerhamomycetaceae</taxon>
        <taxon>Wickerhamomyces</taxon>
    </lineage>
</organism>
<accession>A0A9P8Q324</accession>
<comment type="caution">
    <text evidence="1">The sequence shown here is derived from an EMBL/GenBank/DDBJ whole genome shotgun (WGS) entry which is preliminary data.</text>
</comment>
<evidence type="ECO:0000313" key="1">
    <source>
        <dbReference type="EMBL" id="KAH3683047.1"/>
    </source>
</evidence>
<reference evidence="1" key="1">
    <citation type="journal article" date="2021" name="Open Biol.">
        <title>Shared evolutionary footprints suggest mitochondrial oxidative damage underlies multiple complex I losses in fungi.</title>
        <authorList>
            <person name="Schikora-Tamarit M.A."/>
            <person name="Marcet-Houben M."/>
            <person name="Nosek J."/>
            <person name="Gabaldon T."/>
        </authorList>
    </citation>
    <scope>NUCLEOTIDE SEQUENCE</scope>
    <source>
        <strain evidence="1">CBS2887</strain>
    </source>
</reference>
<protein>
    <submittedName>
        <fullName evidence="1">Uncharacterized protein</fullName>
    </submittedName>
</protein>
<sequence>MVPSLRGGEARMMLEQPATLAGTPNMMAVDGNTAVPPGTFNKAASPSDLTASMIGLTNFIMSEVFWTGLSKAALISASEAVEASITCILILSGSAAAAAAAAGSSVFCFFSAGLESSVLMNFGLASPFLLVIFKPFKSKFLSMSAKETPFLTHLARAKYNKSAHSQAMSSLVSASVSSSASSLILACKRASSVNNLLV</sequence>
<reference evidence="1" key="2">
    <citation type="submission" date="2021-01" db="EMBL/GenBank/DDBJ databases">
        <authorList>
            <person name="Schikora-Tamarit M.A."/>
        </authorList>
    </citation>
    <scope>NUCLEOTIDE SEQUENCE</scope>
    <source>
        <strain evidence="1">CBS2887</strain>
    </source>
</reference>
<dbReference type="EMBL" id="JAEUBG010003254">
    <property type="protein sequence ID" value="KAH3683047.1"/>
    <property type="molecule type" value="Genomic_DNA"/>
</dbReference>
<proteinExistence type="predicted"/>
<dbReference type="OrthoDB" id="10598877at2759"/>